<name>E7DQH6_9NOSO</name>
<dbReference type="AlphaFoldDB" id="E7DQH6"/>
<evidence type="ECO:0000313" key="1">
    <source>
        <dbReference type="EMBL" id="ADO19334.1"/>
    </source>
</evidence>
<gene>
    <name evidence="1" type="ORF">Nfla_10302</name>
</gene>
<accession>E7DQH6</accession>
<dbReference type="EMBL" id="HQ291175">
    <property type="protein sequence ID" value="ADO19334.1"/>
    <property type="molecule type" value="Genomic_DNA"/>
</dbReference>
<protein>
    <submittedName>
        <fullName evidence="1">Dynamin family protein</fullName>
    </submittedName>
</protein>
<sequence>MADQLIELVFEQIAESWDEWREGLSDRMAQKSQYWNSEHNPVLSQDKLIRDYTNQFIRDLSTEIDEWGNKKLKEVILKENLKYLDTNIAYELDAIQGEFNSLDQNIQTNFSKQLKI</sequence>
<proteinExistence type="predicted"/>
<organism evidence="1">
    <name type="scientific">Nostoc flagelliforme str. Sunitezuoqi</name>
    <dbReference type="NCBI Taxonomy" id="676037"/>
    <lineage>
        <taxon>Bacteria</taxon>
        <taxon>Bacillati</taxon>
        <taxon>Cyanobacteriota</taxon>
        <taxon>Cyanophyceae</taxon>
        <taxon>Nostocales</taxon>
        <taxon>Nostocaceae</taxon>
        <taxon>Nostoc</taxon>
    </lineage>
</organism>
<reference evidence="1" key="1">
    <citation type="journal article" date="2011" name="Acta Physiol. Plant.">
        <title>An investigation on the genetic background of Nostoc flagelliforme by similarity analysis of its partial genomic DNA and phylogenetic comparison of deduced related species.</title>
        <authorList>
            <person name="Gao X."/>
            <person name="Liu K."/>
            <person name="Qiu B.S."/>
        </authorList>
    </citation>
    <scope>NUCLEOTIDE SEQUENCE</scope>
    <source>
        <strain evidence="1">Sunitezuoqi</strain>
    </source>
</reference>